<feature type="transmembrane region" description="Helical" evidence="1">
    <location>
        <begin position="12"/>
        <end position="29"/>
    </location>
</feature>
<accession>A0ABN0BKE0</accession>
<organism evidence="2 3">
    <name type="scientific">Bacteroides fragilis 3_1_12</name>
    <dbReference type="NCBI Taxonomy" id="457424"/>
    <lineage>
        <taxon>Bacteria</taxon>
        <taxon>Pseudomonadati</taxon>
        <taxon>Bacteroidota</taxon>
        <taxon>Bacteroidia</taxon>
        <taxon>Bacteroidales</taxon>
        <taxon>Bacteroidaceae</taxon>
        <taxon>Bacteroides</taxon>
    </lineage>
</organism>
<protein>
    <recommendedName>
        <fullName evidence="4">Lipoprotein</fullName>
    </recommendedName>
</protein>
<keyword evidence="1" id="KW-0812">Transmembrane</keyword>
<dbReference type="EMBL" id="EQ973213">
    <property type="protein sequence ID" value="EFR53388.1"/>
    <property type="molecule type" value="Genomic_DNA"/>
</dbReference>
<keyword evidence="3" id="KW-1185">Reference proteome</keyword>
<evidence type="ECO:0000313" key="2">
    <source>
        <dbReference type="EMBL" id="EFR53388.1"/>
    </source>
</evidence>
<sequence>MTDKVAIATNKNNTIFFIFLVVLIKCTYFENKQKNYFTFVSGRKSIVYSLIKQLFPPLFAE</sequence>
<proteinExistence type="predicted"/>
<dbReference type="Proteomes" id="UP000005101">
    <property type="component" value="Unassembled WGS sequence"/>
</dbReference>
<keyword evidence="1" id="KW-1133">Transmembrane helix</keyword>
<keyword evidence="1" id="KW-0472">Membrane</keyword>
<evidence type="ECO:0000256" key="1">
    <source>
        <dbReference type="SAM" id="Phobius"/>
    </source>
</evidence>
<gene>
    <name evidence="2" type="ORF">BFAG_02084</name>
</gene>
<evidence type="ECO:0000313" key="3">
    <source>
        <dbReference type="Proteomes" id="UP000005101"/>
    </source>
</evidence>
<reference evidence="2 3" key="1">
    <citation type="submission" date="2008-12" db="EMBL/GenBank/DDBJ databases">
        <title>Annotation of Bacteroides fragilis strain 3_1_12.</title>
        <authorList>
            <consortium name="The Broad Institute Genome Sequencing Platform"/>
            <person name="Ward D."/>
            <person name="Young S.K."/>
            <person name="Kodira C.D."/>
            <person name="Zeng Q."/>
            <person name="Koehrsen M."/>
            <person name="Alvarado L."/>
            <person name="Berlin A."/>
            <person name="Borenstein D."/>
            <person name="Chen Z."/>
            <person name="Engels R."/>
            <person name="Freedman E."/>
            <person name="Gellesch M."/>
            <person name="Goldberg J."/>
            <person name="Griggs A."/>
            <person name="Gujja S."/>
            <person name="Heiman D."/>
            <person name="Hepburn T."/>
            <person name="Howarth C."/>
            <person name="Jen D."/>
            <person name="Larson L."/>
            <person name="Lewis B."/>
            <person name="Mehta T."/>
            <person name="Park D."/>
            <person name="Pearson M."/>
            <person name="Roberts A."/>
            <person name="Saif S."/>
            <person name="Shea T."/>
            <person name="Shenoy N."/>
            <person name="Sisk P."/>
            <person name="Stolte C."/>
            <person name="Sykes S."/>
            <person name="Walk T."/>
            <person name="White J."/>
            <person name="Yandava C."/>
            <person name="Allen-Vercoe E."/>
            <person name="Strauss J."/>
            <person name="Ambrose C."/>
            <person name="Lander E."/>
            <person name="Nusbaum C."/>
            <person name="Galagan J."/>
            <person name="Birren B."/>
        </authorList>
    </citation>
    <scope>NUCLEOTIDE SEQUENCE [LARGE SCALE GENOMIC DNA]</scope>
    <source>
        <strain evidence="2 3">3_1_12</strain>
    </source>
</reference>
<name>A0ABN0BKE0_BACFG</name>
<evidence type="ECO:0008006" key="4">
    <source>
        <dbReference type="Google" id="ProtNLM"/>
    </source>
</evidence>